<keyword evidence="1" id="KW-0808">Transferase</keyword>
<evidence type="ECO:0000256" key="2">
    <source>
        <dbReference type="ARBA" id="ARBA00022694"/>
    </source>
</evidence>
<dbReference type="SUPFAM" id="SSF53335">
    <property type="entry name" value="S-adenosyl-L-methionine-dependent methyltransferases"/>
    <property type="match status" value="1"/>
</dbReference>
<dbReference type="OrthoDB" id="9765084at2"/>
<dbReference type="HAMAP" id="MF_01590">
    <property type="entry name" value="tRNA_carboxymethyltr_CmoB"/>
    <property type="match status" value="1"/>
</dbReference>
<dbReference type="InterPro" id="IPR029063">
    <property type="entry name" value="SAM-dependent_MTases_sf"/>
</dbReference>
<evidence type="ECO:0000256" key="1">
    <source>
        <dbReference type="ARBA" id="ARBA00022679"/>
    </source>
</evidence>
<dbReference type="GO" id="GO:0002098">
    <property type="term" value="P:tRNA wobble uridine modification"/>
    <property type="evidence" value="ECO:0007669"/>
    <property type="project" value="InterPro"/>
</dbReference>
<dbReference type="NCBIfam" id="NF011650">
    <property type="entry name" value="PRK15068.1"/>
    <property type="match status" value="1"/>
</dbReference>
<proteinExistence type="inferred from homology"/>
<dbReference type="NCBIfam" id="TIGR00452">
    <property type="entry name" value="tRNA 5-methoxyuridine(34)/uridine 5-oxyacetic acid(34) synthase CmoB"/>
    <property type="match status" value="1"/>
</dbReference>
<dbReference type="GeneID" id="82535994"/>
<dbReference type="GO" id="GO:0016765">
    <property type="term" value="F:transferase activity, transferring alkyl or aryl (other than methyl) groups"/>
    <property type="evidence" value="ECO:0007669"/>
    <property type="project" value="InterPro"/>
</dbReference>
<sequence length="309" mass="35446">MTQERDLEYLRAERKRALAFKNILPLVAQLERLKVIPKSELQGAKVFYGDFVRLEIPHLSEESFTLVCEVARELIPWRKGPFILNTLEIQSEWNSAIKYNLLAPHLHLSDKVVGDIGCNNGYYMFRAVELNPARIVGFDPVPLCFVQFQFLQFFAQESRLQYELLGIEELSFFARQFDVLLCLGVLYHRKSPLDAIKLVYNALKSGGEAIFDSLIIDGEQEIALCPMGRYAKMPNVYFIPTLRTFEGWLMKCGFKEIVVIATLKTAFDEQHKTQWSSGESLEDFLESSGELTIEGYPAPKRAYLKAKKL</sequence>
<keyword evidence="4" id="KW-1185">Reference proteome</keyword>
<reference evidence="3 4" key="1">
    <citation type="submission" date="2018-04" db="EMBL/GenBank/DDBJ databases">
        <title>Novel Campyloabacter and Helicobacter Species and Strains.</title>
        <authorList>
            <person name="Mannion A.J."/>
            <person name="Shen Z."/>
            <person name="Fox J.G."/>
        </authorList>
    </citation>
    <scope>NUCLEOTIDE SEQUENCE [LARGE SCALE GENOMIC DNA]</scope>
    <source>
        <strain evidence="3 4">MIT 99-5101</strain>
    </source>
</reference>
<gene>
    <name evidence="3" type="ORF">CQA43_06785</name>
</gene>
<dbReference type="InterPro" id="IPR027555">
    <property type="entry name" value="Mo5U34_MeTrfas-like"/>
</dbReference>
<dbReference type="Pfam" id="PF08003">
    <property type="entry name" value="Methyltransf_9"/>
    <property type="match status" value="1"/>
</dbReference>
<dbReference type="CDD" id="cd02440">
    <property type="entry name" value="AdoMet_MTases"/>
    <property type="match status" value="1"/>
</dbReference>
<dbReference type="EMBL" id="NXLS01000007">
    <property type="protein sequence ID" value="RDU62299.1"/>
    <property type="molecule type" value="Genomic_DNA"/>
</dbReference>
<name>A0A3D8IAW5_9HELI</name>
<evidence type="ECO:0000313" key="4">
    <source>
        <dbReference type="Proteomes" id="UP000256650"/>
    </source>
</evidence>
<keyword evidence="2" id="KW-0819">tRNA processing</keyword>
<accession>A0A3D8IAW5</accession>
<evidence type="ECO:0000313" key="3">
    <source>
        <dbReference type="EMBL" id="RDU62299.1"/>
    </source>
</evidence>
<dbReference type="InterPro" id="IPR010017">
    <property type="entry name" value="CmoB"/>
</dbReference>
<protein>
    <submittedName>
        <fullName evidence="3">tRNA 5-methoxyuridine(34)/uridine 5-oxyacetic acid(34) synthase CmoB</fullName>
    </submittedName>
</protein>
<organism evidence="3 4">
    <name type="scientific">Helicobacter ganmani</name>
    <dbReference type="NCBI Taxonomy" id="60246"/>
    <lineage>
        <taxon>Bacteria</taxon>
        <taxon>Pseudomonadati</taxon>
        <taxon>Campylobacterota</taxon>
        <taxon>Epsilonproteobacteria</taxon>
        <taxon>Campylobacterales</taxon>
        <taxon>Helicobacteraceae</taxon>
        <taxon>Helicobacter</taxon>
    </lineage>
</organism>
<dbReference type="Gene3D" id="3.40.50.150">
    <property type="entry name" value="Vaccinia Virus protein VP39"/>
    <property type="match status" value="1"/>
</dbReference>
<dbReference type="RefSeq" id="WP_115551865.1">
    <property type="nucleotide sequence ID" value="NZ_CAONBV010000051.1"/>
</dbReference>
<dbReference type="AlphaFoldDB" id="A0A3D8IAW5"/>
<dbReference type="Proteomes" id="UP000256650">
    <property type="component" value="Unassembled WGS sequence"/>
</dbReference>
<comment type="caution">
    <text evidence="3">The sequence shown here is derived from an EMBL/GenBank/DDBJ whole genome shotgun (WGS) entry which is preliminary data.</text>
</comment>